<dbReference type="PANTHER" id="PTHR43382">
    <property type="entry name" value="PROLYL-TRNA SYNTHETASE"/>
    <property type="match status" value="1"/>
</dbReference>
<evidence type="ECO:0000313" key="9">
    <source>
        <dbReference type="Proteomes" id="UP000327157"/>
    </source>
</evidence>
<feature type="region of interest" description="Leucine repeat II (LRII)" evidence="5">
    <location>
        <begin position="438"/>
        <end position="470"/>
    </location>
</feature>
<feature type="compositionally biased region" description="Basic and acidic residues" evidence="6">
    <location>
        <begin position="697"/>
        <end position="713"/>
    </location>
</feature>
<comment type="similarity">
    <text evidence="5">Belongs to the GRAS family.</text>
</comment>
<dbReference type="PROSITE" id="PS50985">
    <property type="entry name" value="GRAS"/>
    <property type="match status" value="1"/>
</dbReference>
<dbReference type="GO" id="GO:0005524">
    <property type="term" value="F:ATP binding"/>
    <property type="evidence" value="ECO:0007669"/>
    <property type="project" value="InterPro"/>
</dbReference>
<dbReference type="AlphaFoldDB" id="A0A5N5F177"/>
<feature type="short sequence motif" description="VHIID" evidence="5">
    <location>
        <begin position="391"/>
        <end position="395"/>
    </location>
</feature>
<dbReference type="InterPro" id="IPR005202">
    <property type="entry name" value="TF_GRAS"/>
</dbReference>
<dbReference type="GO" id="GO:0005634">
    <property type="term" value="C:nucleus"/>
    <property type="evidence" value="ECO:0007669"/>
    <property type="project" value="UniProtKB-SubCell"/>
</dbReference>
<protein>
    <submittedName>
        <fullName evidence="8">Scarecrow-like protein 8</fullName>
    </submittedName>
</protein>
<dbReference type="Gene3D" id="3.30.110.30">
    <property type="entry name" value="C-terminal domain of ProRS"/>
    <property type="match status" value="1"/>
</dbReference>
<evidence type="ECO:0000256" key="6">
    <source>
        <dbReference type="SAM" id="MobiDB-lite"/>
    </source>
</evidence>
<keyword evidence="2" id="KW-0805">Transcription regulation</keyword>
<feature type="region of interest" description="Disordered" evidence="6">
    <location>
        <begin position="28"/>
        <end position="48"/>
    </location>
</feature>
<dbReference type="EMBL" id="SMOL01000781">
    <property type="protein sequence ID" value="KAB2596715.1"/>
    <property type="molecule type" value="Genomic_DNA"/>
</dbReference>
<evidence type="ECO:0000256" key="4">
    <source>
        <dbReference type="ARBA" id="ARBA00023242"/>
    </source>
</evidence>
<reference evidence="8 9" key="3">
    <citation type="submission" date="2019-11" db="EMBL/GenBank/DDBJ databases">
        <title>A de novo genome assembly of a pear dwarfing rootstock.</title>
        <authorList>
            <person name="Wang F."/>
            <person name="Wang J."/>
            <person name="Li S."/>
            <person name="Zhang Y."/>
            <person name="Fang M."/>
            <person name="Ma L."/>
            <person name="Zhao Y."/>
            <person name="Jiang S."/>
        </authorList>
    </citation>
    <scope>NUCLEOTIDE SEQUENCE [LARGE SCALE GENOMIC DNA]</scope>
    <source>
        <strain evidence="8">S2</strain>
        <tissue evidence="8">Leaf</tissue>
    </source>
</reference>
<reference evidence="9" key="2">
    <citation type="submission" date="2019-10" db="EMBL/GenBank/DDBJ databases">
        <title>A de novo genome assembly of a pear dwarfing rootstock.</title>
        <authorList>
            <person name="Wang F."/>
            <person name="Wang J."/>
            <person name="Li S."/>
            <person name="Zhang Y."/>
            <person name="Fang M."/>
            <person name="Ma L."/>
            <person name="Zhao Y."/>
            <person name="Jiang S."/>
        </authorList>
    </citation>
    <scope>NUCLEOTIDE SEQUENCE [LARGE SCALE GENOMIC DNA]</scope>
</reference>
<dbReference type="InterPro" id="IPR004499">
    <property type="entry name" value="Pro-tRNA-ligase_IIa_arc-type"/>
</dbReference>
<dbReference type="GO" id="GO:0009570">
    <property type="term" value="C:chloroplast stroma"/>
    <property type="evidence" value="ECO:0007669"/>
    <property type="project" value="TreeGrafter"/>
</dbReference>
<evidence type="ECO:0000256" key="3">
    <source>
        <dbReference type="ARBA" id="ARBA00023163"/>
    </source>
</evidence>
<feature type="region of interest" description="Disordered" evidence="6">
    <location>
        <begin position="247"/>
        <end position="280"/>
    </location>
</feature>
<dbReference type="Pfam" id="PF09180">
    <property type="entry name" value="ProRS-C_1"/>
    <property type="match status" value="1"/>
</dbReference>
<dbReference type="Gene3D" id="3.30.930.10">
    <property type="entry name" value="Bira Bifunctional Protein, Domain 2"/>
    <property type="match status" value="2"/>
</dbReference>
<dbReference type="SUPFAM" id="SSF52954">
    <property type="entry name" value="Class II aaRS ABD-related"/>
    <property type="match status" value="1"/>
</dbReference>
<keyword evidence="3" id="KW-0804">Transcription</keyword>
<comment type="subcellular location">
    <subcellularLocation>
        <location evidence="1">Nucleus</location>
    </subcellularLocation>
</comment>
<evidence type="ECO:0000259" key="7">
    <source>
        <dbReference type="SMART" id="SM00946"/>
    </source>
</evidence>
<sequence>MQSGGFNGGGGGGVPDFYTNGRSISISAAMNGHNPSQNNPYHRSQLPSMFMDPTASQIARQTQFQPQTQNPAAGLIGKRTLAEFQAHQQNHYNPHQNYHQNPGQNLYLRSLKPRTFQHSSPISPLSPIDFSSGSAITGSDSSSSSSSILSHQRFGLPLLHQLRPQPINQTAPPAMSYVNNLVPNNPVQNNPVQTRGLDSEKKMISNTLQELEKQLLDDNDEDDEGDAVSVITKTNSEWSETIQNLMGSAAPSQCQKPISPSPTSSSSSSSSVASPASSTCSKQSLMEAATAISEGKSEAAAEILARMMATQVPNPRPNSEQRLLEFLGLALKSRVNPIDNSPPANELFGQEHSGSIQLLYELSPCFKLGFMAANCAIVEATLTDQSATNKVHVIDFDIGHGGQYMLLFQALSTRQNVRPAVVKITTVADNGGEGRLRMVRQKLSQAAERLGVRLEFNVVSQKIGELNRDSLGCGPDEPIAVNFAFKLYSMPDESVSTDNPRDELLRRVKGLAPRVVTLVEQEMNTNTAPFMARVNECCAYYGALLESIEATVPRENPERVKAEEALSRKLVNSVACEGRDRVERCEVFGKWRARMGMAGFELRPMGPNMTELLKNRLESENRANSGFTVKEENGGVCFGWISRTLTVASAWPHVYLVLLSSLFSPSISRRYPVVHRHHLWFPESTTGISAQRTTSVTDEKDRVDDQKSNRVQDRGVTPRSQDFNAWYLDVIEQEELDDYVPVRGTMVIRPYGYAVWEAIQDYLNVKFKETDHSNILYPTLFIEKEASHVEGFSSELALVTIGRGKELEEKLVVGAISDTIVNHMFTQWIHSYRDLPCRVNQAIQMIDVYLKFAYEQAEIPVIAGRKSKVETFAGAVSFTDGSGERQHVRQTSWVVSTPFVGGIIMTHGDDTGLMLPQKIAPIQVVVIIPIWKKDDDSREAAGNKVKLDGSEQRTSRWKFNFWEMKVSFVLYGVPLGTGIGPHDVSRQSVVVSRTDAPGKQRKVFGISMEPFEFAGLCDGQVGCIFLLEGKWARGPWSASNEEELKVKEETGATIRCSPFERPQGIKRCLMARNPAEEVSIFAKSIRFQVSLGTQASNRYCSRQMLSVVCFVVLSSYTLQYITPVV</sequence>
<feature type="compositionally biased region" description="Low complexity" evidence="6">
    <location>
        <begin position="261"/>
        <end position="280"/>
    </location>
</feature>
<dbReference type="GO" id="GO:0006433">
    <property type="term" value="P:prolyl-tRNA aminoacylation"/>
    <property type="evidence" value="ECO:0007669"/>
    <property type="project" value="InterPro"/>
</dbReference>
<accession>A0A5N5F177</accession>
<dbReference type="OrthoDB" id="677896at2759"/>
<evidence type="ECO:0000256" key="1">
    <source>
        <dbReference type="ARBA" id="ARBA00004123"/>
    </source>
</evidence>
<dbReference type="PANTHER" id="PTHR43382:SF3">
    <property type="entry name" value="PROLINE--TRNA LIGASE, CHLOROPLASTIC_MITOCHONDRIAL"/>
    <property type="match status" value="1"/>
</dbReference>
<dbReference type="GO" id="GO:0017101">
    <property type="term" value="C:aminoacyl-tRNA synthetase multienzyme complex"/>
    <property type="evidence" value="ECO:0007669"/>
    <property type="project" value="TreeGrafter"/>
</dbReference>
<dbReference type="GO" id="GO:0005739">
    <property type="term" value="C:mitochondrion"/>
    <property type="evidence" value="ECO:0007669"/>
    <property type="project" value="TreeGrafter"/>
</dbReference>
<dbReference type="SUPFAM" id="SSF64586">
    <property type="entry name" value="C-terminal domain of ProRS"/>
    <property type="match status" value="1"/>
</dbReference>
<comment type="caution">
    <text evidence="8">The sequence shown here is derived from an EMBL/GenBank/DDBJ whole genome shotgun (WGS) entry which is preliminary data.</text>
</comment>
<feature type="compositionally biased region" description="Polar residues" evidence="6">
    <location>
        <begin position="28"/>
        <end position="47"/>
    </location>
</feature>
<feature type="region of interest" description="Disordered" evidence="6">
    <location>
        <begin position="690"/>
        <end position="716"/>
    </location>
</feature>
<dbReference type="InterPro" id="IPR045864">
    <property type="entry name" value="aa-tRNA-synth_II/BPL/LPL"/>
</dbReference>
<feature type="region of interest" description="SAW" evidence="5">
    <location>
        <begin position="575"/>
        <end position="652"/>
    </location>
</feature>
<dbReference type="Gene3D" id="3.40.50.800">
    <property type="entry name" value="Anticodon-binding domain"/>
    <property type="match status" value="1"/>
</dbReference>
<organism evidence="8 9">
    <name type="scientific">Pyrus ussuriensis x Pyrus communis</name>
    <dbReference type="NCBI Taxonomy" id="2448454"/>
    <lineage>
        <taxon>Eukaryota</taxon>
        <taxon>Viridiplantae</taxon>
        <taxon>Streptophyta</taxon>
        <taxon>Embryophyta</taxon>
        <taxon>Tracheophyta</taxon>
        <taxon>Spermatophyta</taxon>
        <taxon>Magnoliopsida</taxon>
        <taxon>eudicotyledons</taxon>
        <taxon>Gunneridae</taxon>
        <taxon>Pentapetalae</taxon>
        <taxon>rosids</taxon>
        <taxon>fabids</taxon>
        <taxon>Rosales</taxon>
        <taxon>Rosaceae</taxon>
        <taxon>Amygdaloideae</taxon>
        <taxon>Maleae</taxon>
        <taxon>Pyrus</taxon>
    </lineage>
</organism>
<evidence type="ECO:0000256" key="2">
    <source>
        <dbReference type="ARBA" id="ARBA00023015"/>
    </source>
</evidence>
<name>A0A5N5F177_9ROSA</name>
<keyword evidence="9" id="KW-1185">Reference proteome</keyword>
<dbReference type="InterPro" id="IPR016061">
    <property type="entry name" value="Pro-tRNA_ligase_II_C"/>
</dbReference>
<dbReference type="Proteomes" id="UP000327157">
    <property type="component" value="Chromosome 7"/>
</dbReference>
<dbReference type="InterPro" id="IPR017449">
    <property type="entry name" value="Pro-tRNA_synth_II"/>
</dbReference>
<feature type="domain" description="Proline-tRNA ligase class II C-terminal" evidence="7">
    <location>
        <begin position="1008"/>
        <end position="1085"/>
    </location>
</feature>
<gene>
    <name evidence="8" type="ORF">D8674_032165</name>
</gene>
<evidence type="ECO:0000256" key="5">
    <source>
        <dbReference type="PROSITE-ProRule" id="PRU01191"/>
    </source>
</evidence>
<keyword evidence="4" id="KW-0539">Nucleus</keyword>
<dbReference type="GO" id="GO:0004827">
    <property type="term" value="F:proline-tRNA ligase activity"/>
    <property type="evidence" value="ECO:0007669"/>
    <property type="project" value="InterPro"/>
</dbReference>
<dbReference type="Pfam" id="PF03514">
    <property type="entry name" value="GRAS"/>
    <property type="match status" value="1"/>
</dbReference>
<dbReference type="SMART" id="SM00946">
    <property type="entry name" value="ProRS-C_1"/>
    <property type="match status" value="1"/>
</dbReference>
<reference evidence="8 9" key="1">
    <citation type="submission" date="2019-09" db="EMBL/GenBank/DDBJ databases">
        <authorList>
            <person name="Ou C."/>
        </authorList>
    </citation>
    <scope>NUCLEOTIDE SEQUENCE [LARGE SCALE GENOMIC DNA]</scope>
    <source>
        <strain evidence="8">S2</strain>
        <tissue evidence="8">Leaf</tissue>
    </source>
</reference>
<dbReference type="InterPro" id="IPR036621">
    <property type="entry name" value="Anticodon-bd_dom_sf"/>
</dbReference>
<dbReference type="SUPFAM" id="SSF55681">
    <property type="entry name" value="Class II aaRS and biotin synthetases"/>
    <property type="match status" value="1"/>
</dbReference>
<evidence type="ECO:0000313" key="8">
    <source>
        <dbReference type="EMBL" id="KAB2596715.1"/>
    </source>
</evidence>
<proteinExistence type="inferred from homology"/>
<feature type="compositionally biased region" description="Polar residues" evidence="6">
    <location>
        <begin position="247"/>
        <end position="258"/>
    </location>
</feature>
<comment type="caution">
    <text evidence="5">Lacks conserved residue(s) required for the propagation of feature annotation.</text>
</comment>